<organism evidence="3 4">
    <name type="scientific">Nesidiocoris tenuis</name>
    <dbReference type="NCBI Taxonomy" id="355587"/>
    <lineage>
        <taxon>Eukaryota</taxon>
        <taxon>Metazoa</taxon>
        <taxon>Ecdysozoa</taxon>
        <taxon>Arthropoda</taxon>
        <taxon>Hexapoda</taxon>
        <taxon>Insecta</taxon>
        <taxon>Pterygota</taxon>
        <taxon>Neoptera</taxon>
        <taxon>Paraneoptera</taxon>
        <taxon>Hemiptera</taxon>
        <taxon>Heteroptera</taxon>
        <taxon>Panheteroptera</taxon>
        <taxon>Cimicomorpha</taxon>
        <taxon>Miridae</taxon>
        <taxon>Dicyphina</taxon>
        <taxon>Nesidiocoris</taxon>
    </lineage>
</organism>
<accession>A0A6H5GTY0</accession>
<keyword evidence="2" id="KW-1133">Transmembrane helix</keyword>
<evidence type="ECO:0000256" key="2">
    <source>
        <dbReference type="SAM" id="Phobius"/>
    </source>
</evidence>
<gene>
    <name evidence="3" type="ORF">NTEN_LOCUS12773</name>
</gene>
<keyword evidence="2" id="KW-0472">Membrane</keyword>
<evidence type="ECO:0000256" key="1">
    <source>
        <dbReference type="SAM" id="MobiDB-lite"/>
    </source>
</evidence>
<dbReference type="OrthoDB" id="6614503at2759"/>
<proteinExistence type="predicted"/>
<feature type="transmembrane region" description="Helical" evidence="2">
    <location>
        <begin position="477"/>
        <end position="496"/>
    </location>
</feature>
<reference evidence="3 4" key="1">
    <citation type="submission" date="2020-02" db="EMBL/GenBank/DDBJ databases">
        <authorList>
            <person name="Ferguson B K."/>
        </authorList>
    </citation>
    <scope>NUCLEOTIDE SEQUENCE [LARGE SCALE GENOMIC DNA]</scope>
</reference>
<dbReference type="Proteomes" id="UP000479000">
    <property type="component" value="Unassembled WGS sequence"/>
</dbReference>
<evidence type="ECO:0000313" key="4">
    <source>
        <dbReference type="Proteomes" id="UP000479000"/>
    </source>
</evidence>
<dbReference type="EMBL" id="CADCXU010019119">
    <property type="protein sequence ID" value="CAB0007497.1"/>
    <property type="molecule type" value="Genomic_DNA"/>
</dbReference>
<dbReference type="AlphaFoldDB" id="A0A6H5GTY0"/>
<sequence length="535" mass="63107">MKQNLKLIIKHTMKHYSNPSTHNEFELLFQCEFDFDFNYEFLFHCEFDFDFNYEFGFLFRCEFDFEFDYEFEDLFHCKFDFEFDYEFGFLFHFEFDFDFDYEFEFLFHYEFDFEFDYEFEDLFHFECLSSPILSSNENLGRNSACALTLLDSAARVPEEEDYMRPCFDVETVQILVARRVMQDLIPKKLTRDYPALLEYINKAEIILKMKTRDEKEYSYMKRAFYDALGGYLYAYTIPVLNEAFYAGKVEYHVANELQHVLRRMMTYLSTNGGQWADPCDMDKIPTKVQALTLNLCLQDQSCDNFIIASDLQQNLEEGEGTSQGNKTNCITEPPKIQLPFLDDDSYPNAIVVPFKEHALFSLMASCTINIVPKYYILAMRCLSHPQFSNEDIIFFNQRLHRWIMTVVLPHLQDTDRFFPGFGGIMRVVETMNKRGLTSTASFKPNMRPLNGSYAIPIDLDEKWYSAYVKKLTEMRALVWECIGIVAIFLALVLFHLTRKAYFDEPCPCDTPGTSKKEDTEVEEEEEGEEKSLASH</sequence>
<feature type="region of interest" description="Disordered" evidence="1">
    <location>
        <begin position="507"/>
        <end position="535"/>
    </location>
</feature>
<feature type="compositionally biased region" description="Acidic residues" evidence="1">
    <location>
        <begin position="519"/>
        <end position="528"/>
    </location>
</feature>
<keyword evidence="4" id="KW-1185">Reference proteome</keyword>
<name>A0A6H5GTY0_9HEMI</name>
<keyword evidence="2" id="KW-0812">Transmembrane</keyword>
<evidence type="ECO:0000313" key="3">
    <source>
        <dbReference type="EMBL" id="CAB0007497.1"/>
    </source>
</evidence>
<protein>
    <submittedName>
        <fullName evidence="3">Uncharacterized protein</fullName>
    </submittedName>
</protein>